<dbReference type="Proteomes" id="UP001333102">
    <property type="component" value="Chromosome"/>
</dbReference>
<name>A0ABZ1BPQ9_9FIRM</name>
<evidence type="ECO:0000256" key="2">
    <source>
        <dbReference type="ARBA" id="ARBA00022679"/>
    </source>
</evidence>
<dbReference type="InterPro" id="IPR002201">
    <property type="entry name" value="Glyco_trans_9"/>
</dbReference>
<reference evidence="4" key="1">
    <citation type="submission" date="2023-12" db="EMBL/GenBank/DDBJ databases">
        <title>Novel isolates from deep terrestrial aquifers shed light on the physiology and ecology of the class Limnochordia.</title>
        <authorList>
            <person name="Karnachuk O.V."/>
            <person name="Lukina A.P."/>
            <person name="Avakyan M.R."/>
            <person name="Kadnikov V."/>
            <person name="Begmatov S."/>
            <person name="Beletsky A.V."/>
            <person name="Mardanov A.V."/>
            <person name="Ravin N.V."/>
        </authorList>
    </citation>
    <scope>NUCLEOTIDE SEQUENCE [LARGE SCALE GENOMIC DNA]</scope>
    <source>
        <strain evidence="4">LN</strain>
    </source>
</reference>
<organism evidence="3 4">
    <name type="scientific">Geochorda subterranea</name>
    <dbReference type="NCBI Taxonomy" id="3109564"/>
    <lineage>
        <taxon>Bacteria</taxon>
        <taxon>Bacillati</taxon>
        <taxon>Bacillota</taxon>
        <taxon>Limnochordia</taxon>
        <taxon>Limnochordales</taxon>
        <taxon>Geochordaceae</taxon>
        <taxon>Geochorda</taxon>
    </lineage>
</organism>
<sequence>MQGAPPDTSSIDRILVLQLCPIGDTLFGTPAIRALRRRFPRAYIADVTWYANREVLEGNPHLDRVILCRSGLQLPRLLSALADEDFDAVVGLSNIGSWLSLFTRATVRVGFNSQTLGWFYSSPVPDRRERHAIDYCLDVVAALGAEPDGRWMELPVGPAERAWARRLLTASAQAAPLRVAIHPGGRHFPAKRWPASGFAHVADYLVGRYGAQVVVVGGPDDVELARVLAEEARLAEPLVVAGRTSLKETAAILEQCDVFIGNDSSPLHMAQAAGTPVVALFGPTDPGNFGPQGPHDVVVRRAVPCSPCFHWLGGSRQYLSYASLAEQPAPCMRAIGPADVIAAVERVLDRTGLREARRLPKPPPLLLPEAPPWHWSVEGETTRLPSGPLCAPGVWRRRAFGRRKVSLTYRRRVAHKVQEFEEM</sequence>
<dbReference type="Pfam" id="PF01075">
    <property type="entry name" value="Glyco_transf_9"/>
    <property type="match status" value="1"/>
</dbReference>
<dbReference type="CDD" id="cd03789">
    <property type="entry name" value="GT9_LPS_heptosyltransferase"/>
    <property type="match status" value="1"/>
</dbReference>
<accession>A0ABZ1BPQ9</accession>
<dbReference type="Gene3D" id="3.40.50.2000">
    <property type="entry name" value="Glycogen Phosphorylase B"/>
    <property type="match status" value="2"/>
</dbReference>
<dbReference type="PANTHER" id="PTHR30160">
    <property type="entry name" value="TETRAACYLDISACCHARIDE 4'-KINASE-RELATED"/>
    <property type="match status" value="1"/>
</dbReference>
<proteinExistence type="predicted"/>
<dbReference type="InterPro" id="IPR051199">
    <property type="entry name" value="LPS_LOS_Heptosyltrfase"/>
</dbReference>
<dbReference type="SUPFAM" id="SSF53756">
    <property type="entry name" value="UDP-Glycosyltransferase/glycogen phosphorylase"/>
    <property type="match status" value="1"/>
</dbReference>
<protein>
    <submittedName>
        <fullName evidence="3">Glycosyltransferase family 9 protein</fullName>
    </submittedName>
</protein>
<evidence type="ECO:0000256" key="1">
    <source>
        <dbReference type="ARBA" id="ARBA00022676"/>
    </source>
</evidence>
<keyword evidence="1" id="KW-0328">Glycosyltransferase</keyword>
<dbReference type="RefSeq" id="WP_324669069.1">
    <property type="nucleotide sequence ID" value="NZ_CP141614.1"/>
</dbReference>
<evidence type="ECO:0000313" key="4">
    <source>
        <dbReference type="Proteomes" id="UP001333102"/>
    </source>
</evidence>
<dbReference type="EMBL" id="CP141614">
    <property type="protein sequence ID" value="WRP14699.1"/>
    <property type="molecule type" value="Genomic_DNA"/>
</dbReference>
<gene>
    <name evidence="3" type="ORF">VLY81_00575</name>
</gene>
<keyword evidence="2" id="KW-0808">Transferase</keyword>
<evidence type="ECO:0000313" key="3">
    <source>
        <dbReference type="EMBL" id="WRP14699.1"/>
    </source>
</evidence>
<dbReference type="PANTHER" id="PTHR30160:SF1">
    <property type="entry name" value="LIPOPOLYSACCHARIDE 1,2-N-ACETYLGLUCOSAMINETRANSFERASE-RELATED"/>
    <property type="match status" value="1"/>
</dbReference>
<keyword evidence="4" id="KW-1185">Reference proteome</keyword>